<accession>A0ACA9MX71</accession>
<reference evidence="1" key="1">
    <citation type="submission" date="2021-06" db="EMBL/GenBank/DDBJ databases">
        <authorList>
            <person name="Kallberg Y."/>
            <person name="Tangrot J."/>
            <person name="Rosling A."/>
        </authorList>
    </citation>
    <scope>NUCLEOTIDE SEQUENCE</scope>
    <source>
        <strain evidence="1">CL356</strain>
    </source>
</reference>
<proteinExistence type="predicted"/>
<evidence type="ECO:0000313" key="2">
    <source>
        <dbReference type="Proteomes" id="UP000789525"/>
    </source>
</evidence>
<evidence type="ECO:0000313" key="1">
    <source>
        <dbReference type="EMBL" id="CAG8619750.1"/>
    </source>
</evidence>
<sequence length="128" mass="14362">MTKEVGTKPIPPKYSDNFPEGYGDFAFQSNDGDMYELGKNATNEGILTLGENAKTLDFLLRLIDPTKEPPPLIWTLVKDVIEAGDKYQINGMLGWFQRGVEMEAHQDGVIDDPLLCLELADRYKLPDV</sequence>
<organism evidence="1 2">
    <name type="scientific">Acaulospora colombiana</name>
    <dbReference type="NCBI Taxonomy" id="27376"/>
    <lineage>
        <taxon>Eukaryota</taxon>
        <taxon>Fungi</taxon>
        <taxon>Fungi incertae sedis</taxon>
        <taxon>Mucoromycota</taxon>
        <taxon>Glomeromycotina</taxon>
        <taxon>Glomeromycetes</taxon>
        <taxon>Diversisporales</taxon>
        <taxon>Acaulosporaceae</taxon>
        <taxon>Acaulospora</taxon>
    </lineage>
</organism>
<dbReference type="EMBL" id="CAJVPT010016516">
    <property type="protein sequence ID" value="CAG8619750.1"/>
    <property type="molecule type" value="Genomic_DNA"/>
</dbReference>
<feature type="non-terminal residue" evidence="1">
    <location>
        <position position="128"/>
    </location>
</feature>
<comment type="caution">
    <text evidence="1">The sequence shown here is derived from an EMBL/GenBank/DDBJ whole genome shotgun (WGS) entry which is preliminary data.</text>
</comment>
<dbReference type="Proteomes" id="UP000789525">
    <property type="component" value="Unassembled WGS sequence"/>
</dbReference>
<name>A0ACA9MX71_9GLOM</name>
<keyword evidence="2" id="KW-1185">Reference proteome</keyword>
<protein>
    <submittedName>
        <fullName evidence="1">11472_t:CDS:1</fullName>
    </submittedName>
</protein>
<gene>
    <name evidence="1" type="ORF">ACOLOM_LOCUS7293</name>
</gene>